<dbReference type="RefSeq" id="WP_084018528.1">
    <property type="nucleotide sequence ID" value="NZ_FWXS01000010.1"/>
</dbReference>
<organism evidence="3 4">
    <name type="scientific">Moheibacter sediminis</name>
    <dbReference type="NCBI Taxonomy" id="1434700"/>
    <lineage>
        <taxon>Bacteria</taxon>
        <taxon>Pseudomonadati</taxon>
        <taxon>Bacteroidota</taxon>
        <taxon>Flavobacteriia</taxon>
        <taxon>Flavobacteriales</taxon>
        <taxon>Weeksellaceae</taxon>
        <taxon>Moheibacter</taxon>
    </lineage>
</organism>
<evidence type="ECO:0000259" key="2">
    <source>
        <dbReference type="Pfam" id="PF18962"/>
    </source>
</evidence>
<proteinExistence type="predicted"/>
<dbReference type="AlphaFoldDB" id="A0A1W2CHM8"/>
<feature type="domain" description="Secretion system C-terminal sorting" evidence="2">
    <location>
        <begin position="451"/>
        <end position="521"/>
    </location>
</feature>
<dbReference type="OrthoDB" id="1454772at2"/>
<reference evidence="4" key="1">
    <citation type="submission" date="2017-04" db="EMBL/GenBank/DDBJ databases">
        <authorList>
            <person name="Varghese N."/>
            <person name="Submissions S."/>
        </authorList>
    </citation>
    <scope>NUCLEOTIDE SEQUENCE [LARGE SCALE GENOMIC DNA]</scope>
    <source>
        <strain evidence="4">CGMCC 1.12708</strain>
    </source>
</reference>
<protein>
    <submittedName>
        <fullName evidence="3">Por secretion system C-terminal sorting domain-containing protein</fullName>
    </submittedName>
</protein>
<accession>A0A1W2CHM8</accession>
<dbReference type="Proteomes" id="UP000192393">
    <property type="component" value="Unassembled WGS sequence"/>
</dbReference>
<keyword evidence="1" id="KW-0732">Signal</keyword>
<gene>
    <name evidence="3" type="ORF">SAMN06296427_11094</name>
</gene>
<evidence type="ECO:0000313" key="3">
    <source>
        <dbReference type="EMBL" id="SMC84681.1"/>
    </source>
</evidence>
<dbReference type="NCBIfam" id="TIGR04183">
    <property type="entry name" value="Por_Secre_tail"/>
    <property type="match status" value="1"/>
</dbReference>
<dbReference type="InterPro" id="IPR026444">
    <property type="entry name" value="Secre_tail"/>
</dbReference>
<dbReference type="STRING" id="1434700.SAMN06296427_11094"/>
<name>A0A1W2CHM8_9FLAO</name>
<evidence type="ECO:0000313" key="4">
    <source>
        <dbReference type="Proteomes" id="UP000192393"/>
    </source>
</evidence>
<evidence type="ECO:0000256" key="1">
    <source>
        <dbReference type="ARBA" id="ARBA00022729"/>
    </source>
</evidence>
<sequence>MKQIFILIFLILNLMFASAQLLEWHKVFDRHSFGGFAPISPAAVKDVHNSVYISVAENDTLKIYKYFEDGILSGILDTNLHFDKSTPMINLPNGEFAVVFRANFVDDIIYFLQFDSSLNVTRFSQLNFAEFDFIADPQNLIISQEQLFLTLFDGLEHQLYKLNNTDTPELLYSANVEIAFGEDVLVMENGNLIFSYQNSNQHMVRCVSSSDGSVVWEHLTELQHWQLRKYKVFNADNHLLKFTHDIVWQDSDAIGTFKVIKLDSNTGQEISSLELFPDMTCVYAIFDMVYNETNGNMYLAYFNSCNNAFISLLEFNPLEVAPLHSSTFEYINDPLNIGQQAHLSILDNGKPAFIYKKYIDETEHGNLFIVKLNSDLSVESTLEINFDPPNGSESIANILPVDGSKFLISGVIPNNDPFIFWEEVKYFTAMIDLGGIMSIKDFTASNDKLLIYPNPAKQFANVHLPEAGFGTLSIFNLAGQIVYSESQLFENDYKLNLSLFKQGNYVVNFSVGNKKYFGRLMVN</sequence>
<dbReference type="EMBL" id="FWXS01000010">
    <property type="protein sequence ID" value="SMC84681.1"/>
    <property type="molecule type" value="Genomic_DNA"/>
</dbReference>
<keyword evidence="4" id="KW-1185">Reference proteome</keyword>
<dbReference type="Pfam" id="PF18962">
    <property type="entry name" value="Por_Secre_tail"/>
    <property type="match status" value="1"/>
</dbReference>